<keyword evidence="3" id="KW-1185">Reference proteome</keyword>
<name>A0A502GBQ7_9GAMM</name>
<keyword evidence="1" id="KW-0812">Transmembrane</keyword>
<comment type="caution">
    <text evidence="2">The sequence shown here is derived from an EMBL/GenBank/DDBJ whole genome shotgun (WGS) entry which is preliminary data.</text>
</comment>
<evidence type="ECO:0000313" key="2">
    <source>
        <dbReference type="EMBL" id="TPG58780.1"/>
    </source>
</evidence>
<organism evidence="2 3">
    <name type="scientific">Ewingella americana</name>
    <dbReference type="NCBI Taxonomy" id="41202"/>
    <lineage>
        <taxon>Bacteria</taxon>
        <taxon>Pseudomonadati</taxon>
        <taxon>Pseudomonadota</taxon>
        <taxon>Gammaproteobacteria</taxon>
        <taxon>Enterobacterales</taxon>
        <taxon>Yersiniaceae</taxon>
        <taxon>Ewingella</taxon>
    </lineage>
</organism>
<protein>
    <submittedName>
        <fullName evidence="2">Uncharacterized protein</fullName>
    </submittedName>
</protein>
<dbReference type="Proteomes" id="UP000317663">
    <property type="component" value="Unassembled WGS sequence"/>
</dbReference>
<dbReference type="EMBL" id="RCZD01000010">
    <property type="protein sequence ID" value="TPG58780.1"/>
    <property type="molecule type" value="Genomic_DNA"/>
</dbReference>
<gene>
    <name evidence="2" type="ORF">EAH77_17880</name>
</gene>
<keyword evidence="1" id="KW-1133">Transmembrane helix</keyword>
<keyword evidence="1" id="KW-0472">Membrane</keyword>
<feature type="transmembrane region" description="Helical" evidence="1">
    <location>
        <begin position="21"/>
        <end position="39"/>
    </location>
</feature>
<evidence type="ECO:0000256" key="1">
    <source>
        <dbReference type="SAM" id="Phobius"/>
    </source>
</evidence>
<dbReference type="RefSeq" id="WP_140474152.1">
    <property type="nucleotide sequence ID" value="NZ_RCZD01000010.1"/>
</dbReference>
<sequence length="284" mass="31218">MKTAFSRAFTQMMERPVWQQWGMQISGVLTLLGLLYFLMLKTPLQQLQQEQQRAAILRESVSGQQRRLLTQPSLAALLRQQATFASGQTVNVTLMEKISGPLRQSASTLVQWQPEQHVPVGAGGVKDERGRLTLQSDFKGLLSLMGGLLDDPAAPFFSQLQLHAEKSFLNITFSLAAENITSAAFLPLLAADAVGRDPFSSMSNSACSDTHDAFSEVILGGVVGDTEHHQGWVLWPGRGWQKVAVGWRDELSGWQAVAVESAQISFDLQQPPCAARQHTLALHR</sequence>
<proteinExistence type="predicted"/>
<reference evidence="2 3" key="1">
    <citation type="journal article" date="2019" name="Environ. Microbiol.">
        <title>Species interactions and distinct microbial communities in high Arctic permafrost affected cryosols are associated with the CH4 and CO2 gas fluxes.</title>
        <authorList>
            <person name="Altshuler I."/>
            <person name="Hamel J."/>
            <person name="Turney S."/>
            <person name="Magnuson E."/>
            <person name="Levesque R."/>
            <person name="Greer C."/>
            <person name="Whyte L.G."/>
        </authorList>
    </citation>
    <scope>NUCLEOTIDE SEQUENCE [LARGE SCALE GENOMIC DNA]</scope>
    <source>
        <strain evidence="2 3">E4</strain>
    </source>
</reference>
<accession>A0A502GBQ7</accession>
<dbReference type="AlphaFoldDB" id="A0A502GBQ7"/>
<dbReference type="OrthoDB" id="6505072at2"/>
<evidence type="ECO:0000313" key="3">
    <source>
        <dbReference type="Proteomes" id="UP000317663"/>
    </source>
</evidence>